<dbReference type="PROSITE" id="PS51257">
    <property type="entry name" value="PROKAR_LIPOPROTEIN"/>
    <property type="match status" value="1"/>
</dbReference>
<dbReference type="Proteomes" id="UP000055611">
    <property type="component" value="Chromosome"/>
</dbReference>
<dbReference type="SUPFAM" id="SSF52833">
    <property type="entry name" value="Thioredoxin-like"/>
    <property type="match status" value="1"/>
</dbReference>
<protein>
    <recommendedName>
        <fullName evidence="6">Thioredoxin-like fold domain-containing protein</fullName>
    </recommendedName>
</protein>
<dbReference type="Proteomes" id="UP000295506">
    <property type="component" value="Unassembled WGS sequence"/>
</dbReference>
<name>A0A126QRQ2_9BACT</name>
<dbReference type="RefSeq" id="WP_066805967.1">
    <property type="nucleotide sequence ID" value="NZ_CP014206.1"/>
</dbReference>
<dbReference type="EMBL" id="CP014206">
    <property type="protein sequence ID" value="AMK12419.1"/>
    <property type="molecule type" value="Genomic_DNA"/>
</dbReference>
<dbReference type="Gene3D" id="3.40.30.10">
    <property type="entry name" value="Glutaredoxin"/>
    <property type="match status" value="1"/>
</dbReference>
<evidence type="ECO:0000313" key="5">
    <source>
        <dbReference type="Proteomes" id="UP000295506"/>
    </source>
</evidence>
<dbReference type="AlphaFoldDB" id="A0A126QRQ2"/>
<evidence type="ECO:0000313" key="4">
    <source>
        <dbReference type="Proteomes" id="UP000055611"/>
    </source>
</evidence>
<reference evidence="2 4" key="1">
    <citation type="journal article" date="2016" name="Front. Microbiol.">
        <title>Genome Sequence of the Piezophilic, Mesophilic Sulfate-Reducing Bacterium Desulfovibrio indicus J2T.</title>
        <authorList>
            <person name="Cao J."/>
            <person name="Maignien L."/>
            <person name="Shao Z."/>
            <person name="Alain K."/>
            <person name="Jebbar M."/>
        </authorList>
    </citation>
    <scope>NUCLEOTIDE SEQUENCE [LARGE SCALE GENOMIC DNA]</scope>
    <source>
        <strain evidence="2 4">J2</strain>
    </source>
</reference>
<feature type="compositionally biased region" description="Low complexity" evidence="1">
    <location>
        <begin position="37"/>
        <end position="54"/>
    </location>
</feature>
<accession>A0A126QRQ2</accession>
<proteinExistence type="predicted"/>
<reference evidence="3 5" key="2">
    <citation type="submission" date="2019-03" db="EMBL/GenBank/DDBJ databases">
        <title>Genomic Encyclopedia of Type Strains, Phase IV (KMG-IV): sequencing the most valuable type-strain genomes for metagenomic binning, comparative biology and taxonomic classification.</title>
        <authorList>
            <person name="Goeker M."/>
        </authorList>
    </citation>
    <scope>NUCLEOTIDE SEQUENCE [LARGE SCALE GENOMIC DNA]</scope>
    <source>
        <strain evidence="3 5">DSM 101483</strain>
    </source>
</reference>
<feature type="region of interest" description="Disordered" evidence="1">
    <location>
        <begin position="29"/>
        <end position="54"/>
    </location>
</feature>
<evidence type="ECO:0000256" key="1">
    <source>
        <dbReference type="SAM" id="MobiDB-lite"/>
    </source>
</evidence>
<gene>
    <name evidence="2" type="ORF">AWY79_15575</name>
    <name evidence="3" type="ORF">EDC59_102148</name>
</gene>
<organism evidence="3 5">
    <name type="scientific">Pseudodesulfovibrio indicus</name>
    <dbReference type="NCBI Taxonomy" id="1716143"/>
    <lineage>
        <taxon>Bacteria</taxon>
        <taxon>Pseudomonadati</taxon>
        <taxon>Thermodesulfobacteriota</taxon>
        <taxon>Desulfovibrionia</taxon>
        <taxon>Desulfovibrionales</taxon>
        <taxon>Desulfovibrionaceae</taxon>
    </lineage>
</organism>
<evidence type="ECO:0008006" key="6">
    <source>
        <dbReference type="Google" id="ProtNLM"/>
    </source>
</evidence>
<dbReference type="EMBL" id="SOBK01000002">
    <property type="protein sequence ID" value="TDT90718.1"/>
    <property type="molecule type" value="Genomic_DNA"/>
</dbReference>
<dbReference type="InterPro" id="IPR036249">
    <property type="entry name" value="Thioredoxin-like_sf"/>
</dbReference>
<evidence type="ECO:0000313" key="3">
    <source>
        <dbReference type="EMBL" id="TDT90718.1"/>
    </source>
</evidence>
<dbReference type="OrthoDB" id="9800545at2"/>
<keyword evidence="4" id="KW-1185">Reference proteome</keyword>
<evidence type="ECO:0000313" key="2">
    <source>
        <dbReference type="EMBL" id="AMK12419.1"/>
    </source>
</evidence>
<sequence length="240" mass="25992">MRKLTILLTLLAAFLILASGCERIGDLPPGKAHAESPGAAETHAAPPAAENPAEPNGCGPAFRALYDHAVVELEGEGEGEVLVVTDPLCWHCRLGHKLLAEYPKLWGKLRYSFFPRSSFIGSDMAAWVLEDAAGTDRLHALTDYAYTDLKQPKTDDLMTARMIVLVQFTQAFPDLLEGTSLEALFVRLQKDHEAHVLESAQMARAADLPGTPILAAGKRVVLGFGPGPWLKVLEEAEVCP</sequence>
<dbReference type="KEGG" id="dej:AWY79_15575"/>